<dbReference type="Pfam" id="PF11951">
    <property type="entry name" value="Fungal_trans_2"/>
    <property type="match status" value="1"/>
</dbReference>
<keyword evidence="2" id="KW-0862">Zinc</keyword>
<evidence type="ECO:0000256" key="4">
    <source>
        <dbReference type="ARBA" id="ARBA00023125"/>
    </source>
</evidence>
<dbReference type="GO" id="GO:0003677">
    <property type="term" value="F:DNA binding"/>
    <property type="evidence" value="ECO:0007669"/>
    <property type="project" value="UniProtKB-KW"/>
</dbReference>
<evidence type="ECO:0000256" key="6">
    <source>
        <dbReference type="ARBA" id="ARBA00023242"/>
    </source>
</evidence>
<dbReference type="Proteomes" id="UP000053789">
    <property type="component" value="Unassembled WGS sequence"/>
</dbReference>
<keyword evidence="6" id="KW-0539">Nucleus</keyword>
<evidence type="ECO:0000256" key="2">
    <source>
        <dbReference type="ARBA" id="ARBA00022833"/>
    </source>
</evidence>
<dbReference type="PROSITE" id="PS50048">
    <property type="entry name" value="ZN2_CY6_FUNGAL_2"/>
    <property type="match status" value="1"/>
</dbReference>
<evidence type="ECO:0000256" key="3">
    <source>
        <dbReference type="ARBA" id="ARBA00023015"/>
    </source>
</evidence>
<dbReference type="HOGENOM" id="CLU_796937_0_0_1"/>
<keyword evidence="9" id="KW-1185">Reference proteome</keyword>
<dbReference type="InterPro" id="IPR036864">
    <property type="entry name" value="Zn2-C6_fun-type_DNA-bd_sf"/>
</dbReference>
<proteinExistence type="predicted"/>
<dbReference type="GO" id="GO:0008270">
    <property type="term" value="F:zinc ion binding"/>
    <property type="evidence" value="ECO:0007669"/>
    <property type="project" value="InterPro"/>
</dbReference>
<dbReference type="SMART" id="SM00066">
    <property type="entry name" value="GAL4"/>
    <property type="match status" value="1"/>
</dbReference>
<dbReference type="EMBL" id="KN846996">
    <property type="protein sequence ID" value="KIW89119.1"/>
    <property type="molecule type" value="Genomic_DNA"/>
</dbReference>
<evidence type="ECO:0000259" key="7">
    <source>
        <dbReference type="PROSITE" id="PS50048"/>
    </source>
</evidence>
<dbReference type="InterPro" id="IPR052360">
    <property type="entry name" value="Transcr_Regulatory_Proteins"/>
</dbReference>
<dbReference type="PANTHER" id="PTHR36206:SF16">
    <property type="entry name" value="TRANSCRIPTION FACTOR DOMAIN-CONTAINING PROTEIN-RELATED"/>
    <property type="match status" value="1"/>
</dbReference>
<evidence type="ECO:0000313" key="9">
    <source>
        <dbReference type="Proteomes" id="UP000053789"/>
    </source>
</evidence>
<evidence type="ECO:0000256" key="5">
    <source>
        <dbReference type="ARBA" id="ARBA00023163"/>
    </source>
</evidence>
<keyword evidence="4" id="KW-0238">DNA-binding</keyword>
<dbReference type="AlphaFoldDB" id="A0A0D2HX22"/>
<gene>
    <name evidence="8" type="ORF">Z519_09971</name>
</gene>
<accession>A0A0D2HX22</accession>
<keyword evidence="1" id="KW-0479">Metal-binding</keyword>
<dbReference type="PROSITE" id="PS00463">
    <property type="entry name" value="ZN2_CY6_FUNGAL_1"/>
    <property type="match status" value="1"/>
</dbReference>
<sequence>MLQANYNYLKSKQLQITHEPIPSYEPNPLGLKSSGEQSQDMDYLRTSSLILSDSALLLSHVEALECHVTFVKVFPLGKHQAMSTDFQVQVMSEEGVENRSISKKPRIGARGEHKVKTGCQTCKIRHKKCNEAKPACFQCTSTGRRCDFSVSHSHIVPRWRVRTAVQHLPSGLPDHMLGMTSFEVSHFEYFRRVCARDLALYFESPSWESLVLRYAHMEPSIYHAALSISSMSKNDYYPTTTMPSSYDPGGQNTTSPSEYCLAQYSLAIQRLNARLDRSIESVELAAFASILFIYIEGMQGYKTSMHIHLRGGLALARCLQHLSPNVGYLEFALWQIQEQVEQIEAIKK</sequence>
<protein>
    <recommendedName>
        <fullName evidence="7">Zn(2)-C6 fungal-type domain-containing protein</fullName>
    </recommendedName>
</protein>
<dbReference type="InterPro" id="IPR021858">
    <property type="entry name" value="Fun_TF"/>
</dbReference>
<evidence type="ECO:0000313" key="8">
    <source>
        <dbReference type="EMBL" id="KIW89119.1"/>
    </source>
</evidence>
<dbReference type="CDD" id="cd00067">
    <property type="entry name" value="GAL4"/>
    <property type="match status" value="1"/>
</dbReference>
<dbReference type="VEuPathDB" id="FungiDB:Z519_09971"/>
<name>A0A0D2HX22_CLAB1</name>
<dbReference type="OrthoDB" id="416217at2759"/>
<dbReference type="SUPFAM" id="SSF57701">
    <property type="entry name" value="Zn2/Cys6 DNA-binding domain"/>
    <property type="match status" value="1"/>
</dbReference>
<dbReference type="RefSeq" id="XP_016615788.1">
    <property type="nucleotide sequence ID" value="XM_016767690.1"/>
</dbReference>
<dbReference type="GO" id="GO:0000981">
    <property type="term" value="F:DNA-binding transcription factor activity, RNA polymerase II-specific"/>
    <property type="evidence" value="ECO:0007669"/>
    <property type="project" value="InterPro"/>
</dbReference>
<keyword evidence="3" id="KW-0805">Transcription regulation</keyword>
<organism evidence="8 9">
    <name type="scientific">Cladophialophora bantiana (strain ATCC 10958 / CBS 173.52 / CDC B-1940 / NIH 8579)</name>
    <name type="common">Xylohypha bantiana</name>
    <dbReference type="NCBI Taxonomy" id="1442370"/>
    <lineage>
        <taxon>Eukaryota</taxon>
        <taxon>Fungi</taxon>
        <taxon>Dikarya</taxon>
        <taxon>Ascomycota</taxon>
        <taxon>Pezizomycotina</taxon>
        <taxon>Eurotiomycetes</taxon>
        <taxon>Chaetothyriomycetidae</taxon>
        <taxon>Chaetothyriales</taxon>
        <taxon>Herpotrichiellaceae</taxon>
        <taxon>Cladophialophora</taxon>
    </lineage>
</organism>
<reference evidence="8" key="1">
    <citation type="submission" date="2015-01" db="EMBL/GenBank/DDBJ databases">
        <title>The Genome Sequence of Cladophialophora bantiana CBS 173.52.</title>
        <authorList>
            <consortium name="The Broad Institute Genomics Platform"/>
            <person name="Cuomo C."/>
            <person name="de Hoog S."/>
            <person name="Gorbushina A."/>
            <person name="Stielow B."/>
            <person name="Teixiera M."/>
            <person name="Abouelleil A."/>
            <person name="Chapman S.B."/>
            <person name="Priest M."/>
            <person name="Young S.K."/>
            <person name="Wortman J."/>
            <person name="Nusbaum C."/>
            <person name="Birren B."/>
        </authorList>
    </citation>
    <scope>NUCLEOTIDE SEQUENCE [LARGE SCALE GENOMIC DNA]</scope>
    <source>
        <strain evidence="8">CBS 173.52</strain>
    </source>
</reference>
<feature type="domain" description="Zn(2)-C6 fungal-type" evidence="7">
    <location>
        <begin position="118"/>
        <end position="148"/>
    </location>
</feature>
<dbReference type="Pfam" id="PF00172">
    <property type="entry name" value="Zn_clus"/>
    <property type="match status" value="1"/>
</dbReference>
<dbReference type="Gene3D" id="4.10.240.10">
    <property type="entry name" value="Zn(2)-C6 fungal-type DNA-binding domain"/>
    <property type="match status" value="1"/>
</dbReference>
<evidence type="ECO:0000256" key="1">
    <source>
        <dbReference type="ARBA" id="ARBA00022723"/>
    </source>
</evidence>
<keyword evidence="5" id="KW-0804">Transcription</keyword>
<dbReference type="InterPro" id="IPR001138">
    <property type="entry name" value="Zn2Cys6_DnaBD"/>
</dbReference>
<dbReference type="GeneID" id="27702899"/>
<dbReference type="PANTHER" id="PTHR36206">
    <property type="entry name" value="ASPERCRYPTIN BIOSYNTHESIS CLUSTER-SPECIFIC TRANSCRIPTION REGULATOR ATNN-RELATED"/>
    <property type="match status" value="1"/>
</dbReference>